<dbReference type="AlphaFoldDB" id="A0A5K3FMW7"/>
<name>A0A5K3FMW7_MESCO</name>
<keyword evidence="1" id="KW-0175">Coiled coil</keyword>
<evidence type="ECO:0000256" key="1">
    <source>
        <dbReference type="SAM" id="Coils"/>
    </source>
</evidence>
<reference evidence="2" key="1">
    <citation type="submission" date="2019-11" db="UniProtKB">
        <authorList>
            <consortium name="WormBaseParasite"/>
        </authorList>
    </citation>
    <scope>IDENTIFICATION</scope>
</reference>
<accession>A0A5K3FMW7</accession>
<protein>
    <submittedName>
        <fullName evidence="2">GRIP domain-containing protein</fullName>
    </submittedName>
</protein>
<organism evidence="2">
    <name type="scientific">Mesocestoides corti</name>
    <name type="common">Flatworm</name>
    <dbReference type="NCBI Taxonomy" id="53468"/>
    <lineage>
        <taxon>Eukaryota</taxon>
        <taxon>Metazoa</taxon>
        <taxon>Spiralia</taxon>
        <taxon>Lophotrochozoa</taxon>
        <taxon>Platyhelminthes</taxon>
        <taxon>Cestoda</taxon>
        <taxon>Eucestoda</taxon>
        <taxon>Cyclophyllidea</taxon>
        <taxon>Mesocestoididae</taxon>
        <taxon>Mesocestoides</taxon>
    </lineage>
</organism>
<evidence type="ECO:0000313" key="2">
    <source>
        <dbReference type="WBParaSite" id="MCU_009907-RB"/>
    </source>
</evidence>
<sequence length="302" mass="33423">MRLSELLEEKSLQEAESKNQLTKLLKDKEVALQRVRDLERTLEDLKEECAYLQGEYTSAQDACSNISDEYKTNLTTISQRVNELTTERNQLHEQLVQANQENTALKEHCEQISHELGVTKEMYEQAKLKATGFANGLPDTEDSNKGLSSVLASKEVDGEINSCKDIDAELVQNQPVEPTCDEEVLVESSKSEANEYISDSIRDFHQALELIRILDAKISALAPTTDLDFATSEEVKPEEPSGVTACSANPSAVVDASSLSSSSIEPLVKRIVRHNEAAMTSLHAYLRQVNPLAAAELINKIC</sequence>
<dbReference type="WBParaSite" id="MCU_009907-RB">
    <property type="protein sequence ID" value="MCU_009907-RB"/>
    <property type="gene ID" value="MCU_009907"/>
</dbReference>
<proteinExistence type="predicted"/>
<feature type="coiled-coil region" evidence="1">
    <location>
        <begin position="21"/>
        <end position="115"/>
    </location>
</feature>